<dbReference type="PANTHER" id="PTHR23078">
    <property type="entry name" value="VESICULAR-FUSION PROTEIN NSF"/>
    <property type="match status" value="1"/>
</dbReference>
<comment type="similarity">
    <text evidence="2 6">Belongs to the AAA ATPase family.</text>
</comment>
<comment type="catalytic activity">
    <reaction evidence="6">
        <text>ATP + H2O = ADP + phosphate + H(+)</text>
        <dbReference type="Rhea" id="RHEA:13065"/>
        <dbReference type="ChEBI" id="CHEBI:15377"/>
        <dbReference type="ChEBI" id="CHEBI:15378"/>
        <dbReference type="ChEBI" id="CHEBI:30616"/>
        <dbReference type="ChEBI" id="CHEBI:43474"/>
        <dbReference type="ChEBI" id="CHEBI:456216"/>
        <dbReference type="EC" id="3.6.4.6"/>
    </reaction>
</comment>
<keyword evidence="6" id="KW-0378">Hydrolase</keyword>
<dbReference type="GO" id="GO:0005737">
    <property type="term" value="C:cytoplasm"/>
    <property type="evidence" value="ECO:0007669"/>
    <property type="project" value="UniProtKB-SubCell"/>
</dbReference>
<dbReference type="SUPFAM" id="SSF50692">
    <property type="entry name" value="ADC-like"/>
    <property type="match status" value="1"/>
</dbReference>
<reference evidence="8" key="1">
    <citation type="journal article" date="2011" name="Nature">
        <title>Genome sequence and analysis of the tuber crop potato.</title>
        <authorList>
            <consortium name="The Potato Genome Sequencing Consortium"/>
        </authorList>
    </citation>
    <scope>NUCLEOTIDE SEQUENCE [LARGE SCALE GENOMIC DNA]</scope>
    <source>
        <strain evidence="8">cv. DM1-3 516 R44</strain>
    </source>
</reference>
<dbReference type="GO" id="GO:0035494">
    <property type="term" value="P:SNARE complex disassembly"/>
    <property type="evidence" value="ECO:0007669"/>
    <property type="project" value="InterPro"/>
</dbReference>
<evidence type="ECO:0000256" key="4">
    <source>
        <dbReference type="ARBA" id="ARBA00022741"/>
    </source>
</evidence>
<dbReference type="EC" id="3.6.4.6" evidence="6"/>
<dbReference type="GO" id="GO:0005524">
    <property type="term" value="F:ATP binding"/>
    <property type="evidence" value="ECO:0007669"/>
    <property type="project" value="UniProtKB-UniRule"/>
</dbReference>
<comment type="cofactor">
    <cofactor evidence="6">
        <name>Mg(2+)</name>
        <dbReference type="ChEBI" id="CHEBI:18420"/>
    </cofactor>
    <text evidence="6">Binds 1 Mg(2+) ion per subunit.</text>
</comment>
<dbReference type="AlphaFoldDB" id="M1CWU4"/>
<dbReference type="GO" id="GO:0046872">
    <property type="term" value="F:metal ion binding"/>
    <property type="evidence" value="ECO:0007669"/>
    <property type="project" value="UniProtKB-UniRule"/>
</dbReference>
<keyword evidence="6" id="KW-0653">Protein transport</keyword>
<reference evidence="7" key="2">
    <citation type="submission" date="2015-06" db="UniProtKB">
        <authorList>
            <consortium name="EnsemblPlants"/>
        </authorList>
    </citation>
    <scope>IDENTIFICATION</scope>
    <source>
        <strain evidence="7">DM1-3 516 R44</strain>
    </source>
</reference>
<dbReference type="InterPro" id="IPR009010">
    <property type="entry name" value="Asp_de-COase-like_dom_sf"/>
</dbReference>
<dbReference type="InterPro" id="IPR027417">
    <property type="entry name" value="P-loop_NTPase"/>
</dbReference>
<dbReference type="Gene3D" id="2.40.40.20">
    <property type="match status" value="1"/>
</dbReference>
<proteinExistence type="inferred from homology"/>
<dbReference type="InParanoid" id="M1CWU4"/>
<dbReference type="OMA" id="SGHERIQ"/>
<evidence type="ECO:0000256" key="3">
    <source>
        <dbReference type="ARBA" id="ARBA00022490"/>
    </source>
</evidence>
<keyword evidence="6" id="KW-0931">ER-Golgi transport</keyword>
<dbReference type="eggNOG" id="KOG0741">
    <property type="taxonomic scope" value="Eukaryota"/>
</dbReference>
<dbReference type="GO" id="GO:0016887">
    <property type="term" value="F:ATP hydrolysis activity"/>
    <property type="evidence" value="ECO:0007669"/>
    <property type="project" value="InterPro"/>
</dbReference>
<evidence type="ECO:0000313" key="7">
    <source>
        <dbReference type="EnsemblPlants" id="PGSC0003DMT400076471"/>
    </source>
</evidence>
<dbReference type="GO" id="GO:0015031">
    <property type="term" value="P:protein transport"/>
    <property type="evidence" value="ECO:0007669"/>
    <property type="project" value="UniProtKB-KW"/>
</dbReference>
<dbReference type="STRING" id="4113.M1CWU4"/>
<dbReference type="Gene3D" id="3.40.50.300">
    <property type="entry name" value="P-loop containing nucleotide triphosphate hydrolases"/>
    <property type="match status" value="1"/>
</dbReference>
<evidence type="ECO:0000256" key="5">
    <source>
        <dbReference type="ARBA" id="ARBA00022840"/>
    </source>
</evidence>
<evidence type="ECO:0000256" key="1">
    <source>
        <dbReference type="ARBA" id="ARBA00004496"/>
    </source>
</evidence>
<protein>
    <recommendedName>
        <fullName evidence="6">Vesicle-fusing ATPase</fullName>
        <ecNumber evidence="6">3.6.4.6</ecNumber>
    </recommendedName>
</protein>
<sequence>MNVTTTPAKDLAYTNCAYCSPTDLRNFPVPGSKFSYALIADAFVLTLTAHDAIPNGQLGLNAIQRRYAKLSTGDAISVSRFVPTENFNLALLTLDLEFVKKGTKEEQVDAVSLANQVRKRFANQFNFESLGIGGLSAEFSDIFRRAFASRVFPPHVTSKLGIKHVKEILLHGPPGTEKTLLMSKAAASWDLIST</sequence>
<dbReference type="FunFam" id="2.40.40.20:FF:000012">
    <property type="entry name" value="Vesicle-fusing ATPase protein"/>
    <property type="match status" value="1"/>
</dbReference>
<keyword evidence="3 6" id="KW-0963">Cytoplasm</keyword>
<comment type="function">
    <text evidence="6">Required for vesicle-mediated transport. Catalyzes the fusion of transport vesicles within the Golgi cisternae. Is also required for transport from the endoplasmic reticulum to the Golgi stack. Seems to function as a fusion protein required for the delivery of cargo proteins to all compartments of the Golgi stack independent of vesicle origin.</text>
</comment>
<keyword evidence="5 6" id="KW-0067">ATP-binding</keyword>
<dbReference type="SUPFAM" id="SSF52540">
    <property type="entry name" value="P-loop containing nucleoside triphosphate hydrolases"/>
    <property type="match status" value="1"/>
</dbReference>
<dbReference type="PANTHER" id="PTHR23078:SF3">
    <property type="entry name" value="VESICLE-FUSING ATPASE"/>
    <property type="match status" value="1"/>
</dbReference>
<dbReference type="InterPro" id="IPR039812">
    <property type="entry name" value="Vesicle-fus_ATPase"/>
</dbReference>
<dbReference type="Proteomes" id="UP000011115">
    <property type="component" value="Unassembled WGS sequence"/>
</dbReference>
<organism evidence="7 8">
    <name type="scientific">Solanum tuberosum</name>
    <name type="common">Potato</name>
    <dbReference type="NCBI Taxonomy" id="4113"/>
    <lineage>
        <taxon>Eukaryota</taxon>
        <taxon>Viridiplantae</taxon>
        <taxon>Streptophyta</taxon>
        <taxon>Embryophyta</taxon>
        <taxon>Tracheophyta</taxon>
        <taxon>Spermatophyta</taxon>
        <taxon>Magnoliopsida</taxon>
        <taxon>eudicotyledons</taxon>
        <taxon>Gunneridae</taxon>
        <taxon>Pentapetalae</taxon>
        <taxon>asterids</taxon>
        <taxon>lamiids</taxon>
        <taxon>Solanales</taxon>
        <taxon>Solanaceae</taxon>
        <taxon>Solanoideae</taxon>
        <taxon>Solaneae</taxon>
        <taxon>Solanum</taxon>
    </lineage>
</organism>
<dbReference type="Gramene" id="PGSC0003DMT400076471">
    <property type="protein sequence ID" value="PGSC0003DMT400076471"/>
    <property type="gene ID" value="PGSC0003DMG401029739"/>
</dbReference>
<name>M1CWU4_SOLTU</name>
<evidence type="ECO:0000256" key="6">
    <source>
        <dbReference type="RuleBase" id="RU367045"/>
    </source>
</evidence>
<keyword evidence="8" id="KW-1185">Reference proteome</keyword>
<dbReference type="PaxDb" id="4113-PGSC0003DMT400076471"/>
<keyword evidence="6" id="KW-0479">Metal-binding</keyword>
<evidence type="ECO:0000256" key="2">
    <source>
        <dbReference type="ARBA" id="ARBA00006914"/>
    </source>
</evidence>
<accession>M1CWU4</accession>
<keyword evidence="6" id="KW-0813">Transport</keyword>
<dbReference type="EnsemblPlants" id="PGSC0003DMT400076471">
    <property type="protein sequence ID" value="PGSC0003DMT400076471"/>
    <property type="gene ID" value="PGSC0003DMG401029739"/>
</dbReference>
<evidence type="ECO:0000313" key="8">
    <source>
        <dbReference type="Proteomes" id="UP000011115"/>
    </source>
</evidence>
<comment type="subcellular location">
    <subcellularLocation>
        <location evidence="1 6">Cytoplasm</location>
    </subcellularLocation>
</comment>
<keyword evidence="4 6" id="KW-0547">Nucleotide-binding</keyword>
<keyword evidence="6" id="KW-0460">Magnesium</keyword>
<dbReference type="HOGENOM" id="CLU_1404673_0_0_1"/>